<reference evidence="2 3" key="1">
    <citation type="submission" date="2019-10" db="EMBL/GenBank/DDBJ databases">
        <title>Genome Sequencing and assembly of Lactobacillus fermentum I2, a lactic acid bacteria.</title>
        <authorList>
            <person name="Lopes L.S."/>
            <person name="Persinoti G.F."/>
            <person name="Riano-Pachon D.M."/>
            <person name="Labate C.A."/>
        </authorList>
    </citation>
    <scope>NUCLEOTIDE SEQUENCE [LARGE SCALE GENOMIC DNA]</scope>
    <source>
        <strain evidence="2 3">I2</strain>
    </source>
</reference>
<feature type="transmembrane region" description="Helical" evidence="1">
    <location>
        <begin position="38"/>
        <end position="58"/>
    </location>
</feature>
<name>A0A843R1X3_LIMFE</name>
<feature type="non-terminal residue" evidence="2">
    <location>
        <position position="1"/>
    </location>
</feature>
<evidence type="ECO:0000313" key="2">
    <source>
        <dbReference type="EMBL" id="MPQ35120.1"/>
    </source>
</evidence>
<evidence type="ECO:0000313" key="3">
    <source>
        <dbReference type="Proteomes" id="UP000466799"/>
    </source>
</evidence>
<keyword evidence="2" id="KW-0813">Transport</keyword>
<gene>
    <name evidence="2" type="ORF">GC247_04250</name>
</gene>
<proteinExistence type="predicted"/>
<keyword evidence="2" id="KW-0762">Sugar transport</keyword>
<dbReference type="AlphaFoldDB" id="A0A843R1X3"/>
<organism evidence="2 3">
    <name type="scientific">Limosilactobacillus fermentum</name>
    <name type="common">Lactobacillus fermentum</name>
    <dbReference type="NCBI Taxonomy" id="1613"/>
    <lineage>
        <taxon>Bacteria</taxon>
        <taxon>Bacillati</taxon>
        <taxon>Bacillota</taxon>
        <taxon>Bacilli</taxon>
        <taxon>Lactobacillales</taxon>
        <taxon>Lactobacillaceae</taxon>
        <taxon>Limosilactobacillus</taxon>
    </lineage>
</organism>
<dbReference type="EMBL" id="WHJL01000023">
    <property type="protein sequence ID" value="MPQ35120.1"/>
    <property type="molecule type" value="Genomic_DNA"/>
</dbReference>
<accession>A0A843R1X3</accession>
<keyword evidence="1" id="KW-0472">Membrane</keyword>
<evidence type="ECO:0000256" key="1">
    <source>
        <dbReference type="SAM" id="Phobius"/>
    </source>
</evidence>
<keyword evidence="1" id="KW-1133">Transmembrane helix</keyword>
<keyword evidence="1" id="KW-0812">Transmembrane</keyword>
<dbReference type="Proteomes" id="UP000466799">
    <property type="component" value="Unassembled WGS sequence"/>
</dbReference>
<comment type="caution">
    <text evidence="2">The sequence shown here is derived from an EMBL/GenBank/DDBJ whole genome shotgun (WGS) entry which is preliminary data.</text>
</comment>
<sequence>ILIAAFAIFIHLIPTPVYWVPDGTPGPLVAYVGSNGNFVTLLFTLALLAFDVWVYIPFVRLSLAVEGRIREIDAKEDHKDV</sequence>
<protein>
    <submittedName>
        <fullName evidence="2">PTS sugar transporter subunit IIC</fullName>
    </submittedName>
</protein>